<name>A0A409YT48_9AGAR</name>
<dbReference type="Proteomes" id="UP000284842">
    <property type="component" value="Unassembled WGS sequence"/>
</dbReference>
<comment type="caution">
    <text evidence="3">The sequence shown here is derived from an EMBL/GenBank/DDBJ whole genome shotgun (WGS) entry which is preliminary data.</text>
</comment>
<feature type="region of interest" description="Disordered" evidence="2">
    <location>
        <begin position="18"/>
        <end position="125"/>
    </location>
</feature>
<evidence type="ECO:0000256" key="2">
    <source>
        <dbReference type="SAM" id="MobiDB-lite"/>
    </source>
</evidence>
<sequence>MPRDFRLTCICGVLESKGRKASQRTFERASGAPDSIGSRYRGTPSTDSHIHDGSPVGQRRLSAQRTTSHRQTPSPSTTFNHEMPYIRSPEPPYATTRTSVSSRSKSRTRSPRRASIRSNTTSLQASTMLSLQDAAAEREPPSQPIHPSLIERMREVQLLIIEIQRLESQTNLEENREKIQALQQRITELSDTHTSPGEDYATTITFPMPNVISEPPPAYQRAP</sequence>
<evidence type="ECO:0000256" key="1">
    <source>
        <dbReference type="SAM" id="Coils"/>
    </source>
</evidence>
<feature type="compositionally biased region" description="Basic residues" evidence="2">
    <location>
        <begin position="104"/>
        <end position="115"/>
    </location>
</feature>
<dbReference type="OrthoDB" id="3070092at2759"/>
<dbReference type="AlphaFoldDB" id="A0A409YT48"/>
<evidence type="ECO:0000313" key="3">
    <source>
        <dbReference type="EMBL" id="PPR06205.1"/>
    </source>
</evidence>
<dbReference type="EMBL" id="NHTK01000693">
    <property type="protein sequence ID" value="PPR06205.1"/>
    <property type="molecule type" value="Genomic_DNA"/>
</dbReference>
<keyword evidence="4" id="KW-1185">Reference proteome</keyword>
<protein>
    <submittedName>
        <fullName evidence="3">Uncharacterized protein</fullName>
    </submittedName>
</protein>
<proteinExistence type="predicted"/>
<feature type="compositionally biased region" description="Polar residues" evidence="2">
    <location>
        <begin position="116"/>
        <end position="125"/>
    </location>
</feature>
<accession>A0A409YT48</accession>
<feature type="coiled-coil region" evidence="1">
    <location>
        <begin position="165"/>
        <end position="192"/>
    </location>
</feature>
<organism evidence="3 4">
    <name type="scientific">Panaeolus cyanescens</name>
    <dbReference type="NCBI Taxonomy" id="181874"/>
    <lineage>
        <taxon>Eukaryota</taxon>
        <taxon>Fungi</taxon>
        <taxon>Dikarya</taxon>
        <taxon>Basidiomycota</taxon>
        <taxon>Agaricomycotina</taxon>
        <taxon>Agaricomycetes</taxon>
        <taxon>Agaricomycetidae</taxon>
        <taxon>Agaricales</taxon>
        <taxon>Agaricineae</taxon>
        <taxon>Galeropsidaceae</taxon>
        <taxon>Panaeolus</taxon>
    </lineage>
</organism>
<keyword evidence="1" id="KW-0175">Coiled coil</keyword>
<feature type="compositionally biased region" description="Polar residues" evidence="2">
    <location>
        <begin position="61"/>
        <end position="80"/>
    </location>
</feature>
<evidence type="ECO:0000313" key="4">
    <source>
        <dbReference type="Proteomes" id="UP000284842"/>
    </source>
</evidence>
<gene>
    <name evidence="3" type="ORF">CVT24_000650</name>
</gene>
<reference evidence="3 4" key="1">
    <citation type="journal article" date="2018" name="Evol. Lett.">
        <title>Horizontal gene cluster transfer increased hallucinogenic mushroom diversity.</title>
        <authorList>
            <person name="Reynolds H.T."/>
            <person name="Vijayakumar V."/>
            <person name="Gluck-Thaler E."/>
            <person name="Korotkin H.B."/>
            <person name="Matheny P.B."/>
            <person name="Slot J.C."/>
        </authorList>
    </citation>
    <scope>NUCLEOTIDE SEQUENCE [LARGE SCALE GENOMIC DNA]</scope>
    <source>
        <strain evidence="3 4">2629</strain>
    </source>
</reference>
<dbReference type="InParanoid" id="A0A409YT48"/>